<proteinExistence type="predicted"/>
<protein>
    <submittedName>
        <fullName evidence="7">Major facilitator superfamily (MFS) profile domain-containing protein</fullName>
    </submittedName>
</protein>
<organism evidence="6 7">
    <name type="scientific">Panagrolaimus superbus</name>
    <dbReference type="NCBI Taxonomy" id="310955"/>
    <lineage>
        <taxon>Eukaryota</taxon>
        <taxon>Metazoa</taxon>
        <taxon>Ecdysozoa</taxon>
        <taxon>Nematoda</taxon>
        <taxon>Chromadorea</taxon>
        <taxon>Rhabditida</taxon>
        <taxon>Tylenchina</taxon>
        <taxon>Panagrolaimomorpha</taxon>
        <taxon>Panagrolaimoidea</taxon>
        <taxon>Panagrolaimidae</taxon>
        <taxon>Panagrolaimus</taxon>
    </lineage>
</organism>
<evidence type="ECO:0000256" key="1">
    <source>
        <dbReference type="ARBA" id="ARBA00004141"/>
    </source>
</evidence>
<evidence type="ECO:0000256" key="3">
    <source>
        <dbReference type="ARBA" id="ARBA00022989"/>
    </source>
</evidence>
<keyword evidence="6" id="KW-1185">Reference proteome</keyword>
<accession>A0A914Y2W2</accession>
<dbReference type="GO" id="GO:0016020">
    <property type="term" value="C:membrane"/>
    <property type="evidence" value="ECO:0007669"/>
    <property type="project" value="UniProtKB-SubCell"/>
</dbReference>
<comment type="subcellular location">
    <subcellularLocation>
        <location evidence="1">Membrane</location>
        <topology evidence="1">Multi-pass membrane protein</topology>
    </subcellularLocation>
</comment>
<dbReference type="Gene3D" id="1.20.1250.20">
    <property type="entry name" value="MFS general substrate transporter like domains"/>
    <property type="match status" value="1"/>
</dbReference>
<name>A0A914Y2W2_9BILA</name>
<keyword evidence="2 5" id="KW-0812">Transmembrane</keyword>
<keyword evidence="4 5" id="KW-0472">Membrane</keyword>
<feature type="transmembrane region" description="Helical" evidence="5">
    <location>
        <begin position="170"/>
        <end position="190"/>
    </location>
</feature>
<dbReference type="SUPFAM" id="SSF103473">
    <property type="entry name" value="MFS general substrate transporter"/>
    <property type="match status" value="1"/>
</dbReference>
<keyword evidence="3 5" id="KW-1133">Transmembrane helix</keyword>
<evidence type="ECO:0000256" key="5">
    <source>
        <dbReference type="SAM" id="Phobius"/>
    </source>
</evidence>
<dbReference type="PANTHER" id="PTHR24064">
    <property type="entry name" value="SOLUTE CARRIER FAMILY 22 MEMBER"/>
    <property type="match status" value="1"/>
</dbReference>
<dbReference type="InterPro" id="IPR036259">
    <property type="entry name" value="MFS_trans_sf"/>
</dbReference>
<dbReference type="Proteomes" id="UP000887577">
    <property type="component" value="Unplaced"/>
</dbReference>
<dbReference type="WBParaSite" id="PSU_v2.g13577.t1">
    <property type="protein sequence ID" value="PSU_v2.g13577.t1"/>
    <property type="gene ID" value="PSU_v2.g13577"/>
</dbReference>
<feature type="transmembrane region" description="Helical" evidence="5">
    <location>
        <begin position="83"/>
        <end position="101"/>
    </location>
</feature>
<dbReference type="AlphaFoldDB" id="A0A914Y2W2"/>
<evidence type="ECO:0000313" key="7">
    <source>
        <dbReference type="WBParaSite" id="PSU_v2.g13577.t1"/>
    </source>
</evidence>
<feature type="transmembrane region" description="Helical" evidence="5">
    <location>
        <begin position="107"/>
        <end position="130"/>
    </location>
</feature>
<feature type="transmembrane region" description="Helical" evidence="5">
    <location>
        <begin position="54"/>
        <end position="76"/>
    </location>
</feature>
<feature type="transmembrane region" description="Helical" evidence="5">
    <location>
        <begin position="142"/>
        <end position="164"/>
    </location>
</feature>
<evidence type="ECO:0000256" key="2">
    <source>
        <dbReference type="ARBA" id="ARBA00022692"/>
    </source>
</evidence>
<evidence type="ECO:0000256" key="4">
    <source>
        <dbReference type="ARBA" id="ARBA00023136"/>
    </source>
</evidence>
<reference evidence="7" key="1">
    <citation type="submission" date="2022-11" db="UniProtKB">
        <authorList>
            <consortium name="WormBaseParasite"/>
        </authorList>
    </citation>
    <scope>IDENTIFICATION</scope>
</reference>
<feature type="transmembrane region" description="Helical" evidence="5">
    <location>
        <begin position="21"/>
        <end position="42"/>
    </location>
</feature>
<evidence type="ECO:0000313" key="6">
    <source>
        <dbReference type="Proteomes" id="UP000887577"/>
    </source>
</evidence>
<sequence length="196" mass="22097">MEKKKSGILESFQFLWIHQKYIRYLIATIFLWITDMLLYNAMSLISTSLAGDAYLNYLFSGIIEIPAYTFIPLLINRIGCKKFVIIVHIFTAAALFPILFIQPDFQIIYITFWLLGKLGAAVGIVSLFVYGAEIFPTNIRSTCLGTAAFFGNIGGMISVQTQYLKQINPIFPAAFYSFMSFTAGIITLFLPETVHV</sequence>